<accession>B2THB2</accession>
<dbReference type="EMBL" id="CP001054">
    <property type="protein sequence ID" value="ACD21658.1"/>
    <property type="molecule type" value="Genomic_DNA"/>
</dbReference>
<sequence length="105" mass="11676">MQVEQFESFALPATFPAEWMPPEGARFVRDCVAGMSRTALLRIARSRGFRPTWERLDGHGPGLYGMSLTIGRCVVPLVVRMRAIQRPASSVPDDSQKPLFPVSES</sequence>
<protein>
    <submittedName>
        <fullName evidence="1">Uncharacterized protein</fullName>
    </submittedName>
</protein>
<evidence type="ECO:0000313" key="2">
    <source>
        <dbReference type="Proteomes" id="UP000001739"/>
    </source>
</evidence>
<gene>
    <name evidence="1" type="ordered locus">Bphyt_7373</name>
</gene>
<dbReference type="AlphaFoldDB" id="B2THB2"/>
<dbReference type="KEGG" id="bpy:Bphyt_7373"/>
<dbReference type="HOGENOM" id="CLU_2178864_0_0_4"/>
<dbReference type="Proteomes" id="UP000001739">
    <property type="component" value="Plasmid pBPHYT01"/>
</dbReference>
<name>B2THB2_PARPJ</name>
<proteinExistence type="predicted"/>
<geneLocation type="plasmid" evidence="1 2">
    <name>pBPHYT01</name>
</geneLocation>
<reference evidence="1 2" key="1">
    <citation type="journal article" date="2011" name="J. Bacteriol.">
        <title>Complete genome sequence of the plant growth-promoting endophyte Burkholderia phytofirmans strain PsJN.</title>
        <authorList>
            <person name="Weilharter A."/>
            <person name="Mitter B."/>
            <person name="Shin M.V."/>
            <person name="Chain P.S."/>
            <person name="Nowak J."/>
            <person name="Sessitsch A."/>
        </authorList>
    </citation>
    <scope>NUCLEOTIDE SEQUENCE [LARGE SCALE GENOMIC DNA]</scope>
    <source>
        <strain evidence="2">DSM 17436 / LMG 22146 / PsJN</strain>
        <plasmid evidence="1 2">pBPHYT01</plasmid>
    </source>
</reference>
<evidence type="ECO:0000313" key="1">
    <source>
        <dbReference type="EMBL" id="ACD21658.1"/>
    </source>
</evidence>
<organism evidence="1 2">
    <name type="scientific">Paraburkholderia phytofirmans (strain DSM 17436 / LMG 22146 / PsJN)</name>
    <name type="common">Burkholderia phytofirmans</name>
    <dbReference type="NCBI Taxonomy" id="398527"/>
    <lineage>
        <taxon>Bacteria</taxon>
        <taxon>Pseudomonadati</taxon>
        <taxon>Pseudomonadota</taxon>
        <taxon>Betaproteobacteria</taxon>
        <taxon>Burkholderiales</taxon>
        <taxon>Burkholderiaceae</taxon>
        <taxon>Paraburkholderia</taxon>
    </lineage>
</organism>
<keyword evidence="1" id="KW-0614">Plasmid</keyword>